<dbReference type="CDD" id="cd16536">
    <property type="entry name" value="RING-HC_RNF10"/>
    <property type="match status" value="1"/>
</dbReference>
<dbReference type="InterPro" id="IPR018957">
    <property type="entry name" value="Znf_C3HC4_RING-type"/>
</dbReference>
<comment type="subcellular location">
    <subcellularLocation>
        <location evidence="1">Cytoplasm</location>
    </subcellularLocation>
</comment>
<evidence type="ECO:0000256" key="2">
    <source>
        <dbReference type="ARBA" id="ARBA00022490"/>
    </source>
</evidence>
<organism evidence="9 10">
    <name type="scientific">Discina gigas</name>
    <dbReference type="NCBI Taxonomy" id="1032678"/>
    <lineage>
        <taxon>Eukaryota</taxon>
        <taxon>Fungi</taxon>
        <taxon>Dikarya</taxon>
        <taxon>Ascomycota</taxon>
        <taxon>Pezizomycotina</taxon>
        <taxon>Pezizomycetes</taxon>
        <taxon>Pezizales</taxon>
        <taxon>Discinaceae</taxon>
        <taxon>Discina</taxon>
    </lineage>
</organism>
<accession>A0ABR3GBM6</accession>
<feature type="region of interest" description="Disordered" evidence="7">
    <location>
        <begin position="369"/>
        <end position="401"/>
    </location>
</feature>
<feature type="region of interest" description="Disordered" evidence="7">
    <location>
        <begin position="1"/>
        <end position="50"/>
    </location>
</feature>
<keyword evidence="3" id="KW-0479">Metal-binding</keyword>
<keyword evidence="5" id="KW-0862">Zinc</keyword>
<evidence type="ECO:0000256" key="4">
    <source>
        <dbReference type="ARBA" id="ARBA00022771"/>
    </source>
</evidence>
<protein>
    <recommendedName>
        <fullName evidence="8">RING-type domain-containing protein</fullName>
    </recommendedName>
</protein>
<feature type="region of interest" description="Disordered" evidence="7">
    <location>
        <begin position="63"/>
        <end position="84"/>
    </location>
</feature>
<gene>
    <name evidence="9" type="ORF">Q9L58_007756</name>
</gene>
<dbReference type="InterPro" id="IPR013083">
    <property type="entry name" value="Znf_RING/FYVE/PHD"/>
</dbReference>
<feature type="region of interest" description="Disordered" evidence="7">
    <location>
        <begin position="416"/>
        <end position="449"/>
    </location>
</feature>
<feature type="compositionally biased region" description="Basic and acidic residues" evidence="7">
    <location>
        <begin position="383"/>
        <end position="396"/>
    </location>
</feature>
<feature type="domain" description="RING-type" evidence="8">
    <location>
        <begin position="193"/>
        <end position="247"/>
    </location>
</feature>
<dbReference type="SUPFAM" id="SSF57850">
    <property type="entry name" value="RING/U-box"/>
    <property type="match status" value="1"/>
</dbReference>
<feature type="compositionally biased region" description="Low complexity" evidence="7">
    <location>
        <begin position="10"/>
        <end position="29"/>
    </location>
</feature>
<dbReference type="PROSITE" id="PS50089">
    <property type="entry name" value="ZF_RING_2"/>
    <property type="match status" value="1"/>
</dbReference>
<dbReference type="PROSITE" id="PS00518">
    <property type="entry name" value="ZF_RING_1"/>
    <property type="match status" value="1"/>
</dbReference>
<feature type="compositionally biased region" description="Basic and acidic residues" evidence="7">
    <location>
        <begin position="575"/>
        <end position="609"/>
    </location>
</feature>
<feature type="region of interest" description="Disordered" evidence="7">
    <location>
        <begin position="661"/>
        <end position="690"/>
    </location>
</feature>
<reference evidence="9 10" key="1">
    <citation type="submission" date="2024-02" db="EMBL/GenBank/DDBJ databases">
        <title>Discinaceae phylogenomics.</title>
        <authorList>
            <person name="Dirks A.C."/>
            <person name="James T.Y."/>
        </authorList>
    </citation>
    <scope>NUCLEOTIDE SEQUENCE [LARGE SCALE GENOMIC DNA]</scope>
    <source>
        <strain evidence="9 10">ACD0624</strain>
    </source>
</reference>
<feature type="compositionally biased region" description="Basic residues" evidence="7">
    <location>
        <begin position="70"/>
        <end position="80"/>
    </location>
</feature>
<dbReference type="EMBL" id="JBBBZM010000129">
    <property type="protein sequence ID" value="KAL0633320.1"/>
    <property type="molecule type" value="Genomic_DNA"/>
</dbReference>
<keyword evidence="10" id="KW-1185">Reference proteome</keyword>
<dbReference type="InterPro" id="IPR001841">
    <property type="entry name" value="Znf_RING"/>
</dbReference>
<dbReference type="PANTHER" id="PTHR12983">
    <property type="entry name" value="RING FINGER 10 FAMILY MEMBER"/>
    <property type="match status" value="1"/>
</dbReference>
<dbReference type="PANTHER" id="PTHR12983:SF9">
    <property type="entry name" value="E3 UBIQUITIN-PROTEIN LIGASE RNF10"/>
    <property type="match status" value="1"/>
</dbReference>
<evidence type="ECO:0000259" key="8">
    <source>
        <dbReference type="PROSITE" id="PS50089"/>
    </source>
</evidence>
<dbReference type="InterPro" id="IPR017907">
    <property type="entry name" value="Znf_RING_CS"/>
</dbReference>
<feature type="region of interest" description="Disordered" evidence="7">
    <location>
        <begin position="575"/>
        <end position="614"/>
    </location>
</feature>
<evidence type="ECO:0000256" key="5">
    <source>
        <dbReference type="ARBA" id="ARBA00022833"/>
    </source>
</evidence>
<evidence type="ECO:0000256" key="7">
    <source>
        <dbReference type="SAM" id="MobiDB-lite"/>
    </source>
</evidence>
<sequence>MSSNSQLSTSFPAAKSNASASSSNSVSLSQPGLPSSGNEPHRRSGGGGAAGASVIARNILGAPRGVQVGRKSHKNHRKPNTPRYGEDQIDEVAMALPNGRKGTSITHLMNWNVATPRSHMHHDYRRNTRRTPTWGLGSGYHAVDKARFINANYRFIVHPRGDYRAQAVDSDVHLSWDLVLQVLASEQTQMASCPICLSTPVAPRMAKCGHIFCLPCLLRYMASTEETKHQHQGPAEKKPRYRKCVICMDSVYISETRPVRFFVGQENPTPRESEDVVLRLVMRRQGSTLALPKDGADAPEKLEEIPWHFAAEVMDYARVMKGTEDYMEEQYTKEIEELEQMEREDEVMFGEDGEWTRKAVATIKLAKEGMKGMGNPPRVAVEPLKEKEKEKEKKPEIVFNENGEDVPTFYHMMHEASSGHSSSADSQPTTPSQQPSEAPLESSLAASGKRPVTSELSSSIAAARSSQLRADASSFALHSDASYFFYQSLPHYYLSSLDIRILRAAFGSYAHLPSTILPRVENVTTGHSVDDDLRKRAKYLAHLPAGCEVGFLECDWTDVVPPEILERFRSEIERRRRKKQEKETKEERDRVRAEKEEEAAQRLRRRGEGNGKGWGEDEWVALAEQESLVESLPTSADDPVGASSAPLSGMYALDVEAEGQGGSFAPLASPGTSPEKGRTPSSRTVWGTPLVLPHGASGVSAAPLRMEETGGWQDWEREFLDDQTLERLEGGGRASIAGKGGKKKFKKVTLMTNGGKRGA</sequence>
<keyword evidence="4 6" id="KW-0863">Zinc-finger</keyword>
<dbReference type="Pfam" id="PF00097">
    <property type="entry name" value="zf-C3HC4"/>
    <property type="match status" value="1"/>
</dbReference>
<comment type="caution">
    <text evidence="9">The sequence shown here is derived from an EMBL/GenBank/DDBJ whole genome shotgun (WGS) entry which is preliminary data.</text>
</comment>
<feature type="compositionally biased region" description="Low complexity" evidence="7">
    <location>
        <begin position="435"/>
        <end position="447"/>
    </location>
</feature>
<dbReference type="InterPro" id="IPR039739">
    <property type="entry name" value="MAG2/RNF10"/>
</dbReference>
<evidence type="ECO:0000313" key="10">
    <source>
        <dbReference type="Proteomes" id="UP001447188"/>
    </source>
</evidence>
<keyword evidence="2" id="KW-0963">Cytoplasm</keyword>
<dbReference type="SMART" id="SM00184">
    <property type="entry name" value="RING"/>
    <property type="match status" value="1"/>
</dbReference>
<name>A0ABR3GBM6_9PEZI</name>
<dbReference type="Proteomes" id="UP001447188">
    <property type="component" value="Unassembled WGS sequence"/>
</dbReference>
<dbReference type="Gene3D" id="3.30.40.10">
    <property type="entry name" value="Zinc/RING finger domain, C3HC4 (zinc finger)"/>
    <property type="match status" value="1"/>
</dbReference>
<evidence type="ECO:0000256" key="1">
    <source>
        <dbReference type="ARBA" id="ARBA00004496"/>
    </source>
</evidence>
<proteinExistence type="predicted"/>
<evidence type="ECO:0000256" key="6">
    <source>
        <dbReference type="PROSITE-ProRule" id="PRU00175"/>
    </source>
</evidence>
<evidence type="ECO:0000313" key="9">
    <source>
        <dbReference type="EMBL" id="KAL0633320.1"/>
    </source>
</evidence>
<evidence type="ECO:0000256" key="3">
    <source>
        <dbReference type="ARBA" id="ARBA00022723"/>
    </source>
</evidence>